<proteinExistence type="predicted"/>
<protein>
    <recommendedName>
        <fullName evidence="2">HTH cro/C1-type domain-containing protein</fullName>
    </recommendedName>
</protein>
<dbReference type="AlphaFoldDB" id="A0A1Y0IMK0"/>
<organism evidence="3 4">
    <name type="scientific">Tumebacillus avium</name>
    <dbReference type="NCBI Taxonomy" id="1903704"/>
    <lineage>
        <taxon>Bacteria</taxon>
        <taxon>Bacillati</taxon>
        <taxon>Bacillota</taxon>
        <taxon>Bacilli</taxon>
        <taxon>Bacillales</taxon>
        <taxon>Alicyclobacillaceae</taxon>
        <taxon>Tumebacillus</taxon>
    </lineage>
</organism>
<evidence type="ECO:0000313" key="3">
    <source>
        <dbReference type="EMBL" id="ARU61279.1"/>
    </source>
</evidence>
<accession>A0A1Y0IMK0</accession>
<dbReference type="OrthoDB" id="1859224at2"/>
<dbReference type="PANTHER" id="PTHR46558">
    <property type="entry name" value="TRACRIPTIONAL REGULATORY PROTEIN-RELATED-RELATED"/>
    <property type="match status" value="1"/>
</dbReference>
<dbReference type="SMART" id="SM00530">
    <property type="entry name" value="HTH_XRE"/>
    <property type="match status" value="1"/>
</dbReference>
<dbReference type="InterPro" id="IPR001387">
    <property type="entry name" value="Cro/C1-type_HTH"/>
</dbReference>
<name>A0A1Y0IMK0_9BACL</name>
<dbReference type="PROSITE" id="PS50943">
    <property type="entry name" value="HTH_CROC1"/>
    <property type="match status" value="1"/>
</dbReference>
<evidence type="ECO:0000259" key="2">
    <source>
        <dbReference type="PROSITE" id="PS50943"/>
    </source>
</evidence>
<dbReference type="PANTHER" id="PTHR46558:SF4">
    <property type="entry name" value="DNA-BIDING PHAGE PROTEIN"/>
    <property type="match status" value="1"/>
</dbReference>
<gene>
    <name evidence="3" type="ORF">CBW65_09945</name>
</gene>
<feature type="domain" description="HTH cro/C1-type" evidence="2">
    <location>
        <begin position="6"/>
        <end position="59"/>
    </location>
</feature>
<dbReference type="InterPro" id="IPR010982">
    <property type="entry name" value="Lambda_DNA-bd_dom_sf"/>
</dbReference>
<dbReference type="SUPFAM" id="SSF47413">
    <property type="entry name" value="lambda repressor-like DNA-binding domains"/>
    <property type="match status" value="1"/>
</dbReference>
<sequence>MNNTWLTEKRKNKGLSQSQLATLVEVDRSYITRIENGRRPSVEIAQRIAVVLDFPWTKFFE</sequence>
<dbReference type="Gene3D" id="1.10.260.40">
    <property type="entry name" value="lambda repressor-like DNA-binding domains"/>
    <property type="match status" value="1"/>
</dbReference>
<dbReference type="EMBL" id="CP021434">
    <property type="protein sequence ID" value="ARU61279.1"/>
    <property type="molecule type" value="Genomic_DNA"/>
</dbReference>
<dbReference type="KEGG" id="tum:CBW65_09945"/>
<dbReference type="RefSeq" id="WP_087456661.1">
    <property type="nucleotide sequence ID" value="NZ_CP021434.1"/>
</dbReference>
<evidence type="ECO:0000313" key="4">
    <source>
        <dbReference type="Proteomes" id="UP000195437"/>
    </source>
</evidence>
<evidence type="ECO:0000256" key="1">
    <source>
        <dbReference type="ARBA" id="ARBA00023125"/>
    </source>
</evidence>
<dbReference type="Pfam" id="PF01381">
    <property type="entry name" value="HTH_3"/>
    <property type="match status" value="1"/>
</dbReference>
<dbReference type="CDD" id="cd00093">
    <property type="entry name" value="HTH_XRE"/>
    <property type="match status" value="1"/>
</dbReference>
<reference evidence="4" key="1">
    <citation type="submission" date="2017-05" db="EMBL/GenBank/DDBJ databases">
        <authorList>
            <person name="Sung H."/>
        </authorList>
    </citation>
    <scope>NUCLEOTIDE SEQUENCE [LARGE SCALE GENOMIC DNA]</scope>
    <source>
        <strain evidence="4">AR23208</strain>
    </source>
</reference>
<dbReference type="Proteomes" id="UP000195437">
    <property type="component" value="Chromosome"/>
</dbReference>
<dbReference type="GO" id="GO:0003677">
    <property type="term" value="F:DNA binding"/>
    <property type="evidence" value="ECO:0007669"/>
    <property type="project" value="UniProtKB-KW"/>
</dbReference>
<keyword evidence="1" id="KW-0238">DNA-binding</keyword>
<keyword evidence="4" id="KW-1185">Reference proteome</keyword>